<dbReference type="HAMAP" id="MF_01007">
    <property type="entry name" value="16SrRNA_methyltr_H"/>
    <property type="match status" value="1"/>
</dbReference>
<gene>
    <name evidence="6" type="ORF">METZ01_LOCUS29857</name>
</gene>
<reference evidence="6" key="1">
    <citation type="submission" date="2018-05" db="EMBL/GenBank/DDBJ databases">
        <authorList>
            <person name="Lanie J.A."/>
            <person name="Ng W.-L."/>
            <person name="Kazmierczak K.M."/>
            <person name="Andrzejewski T.M."/>
            <person name="Davidsen T.M."/>
            <person name="Wayne K.J."/>
            <person name="Tettelin H."/>
            <person name="Glass J.I."/>
            <person name="Rusch D."/>
            <person name="Podicherti R."/>
            <person name="Tsui H.-C.T."/>
            <person name="Winkler M.E."/>
        </authorList>
    </citation>
    <scope>NUCLEOTIDE SEQUENCE</scope>
</reference>
<dbReference type="GO" id="GO:0005737">
    <property type="term" value="C:cytoplasm"/>
    <property type="evidence" value="ECO:0007669"/>
    <property type="project" value="TreeGrafter"/>
</dbReference>
<evidence type="ECO:0000256" key="1">
    <source>
        <dbReference type="ARBA" id="ARBA00010396"/>
    </source>
</evidence>
<dbReference type="GO" id="GO:0070475">
    <property type="term" value="P:rRNA base methylation"/>
    <property type="evidence" value="ECO:0007669"/>
    <property type="project" value="TreeGrafter"/>
</dbReference>
<keyword evidence="4" id="KW-0949">S-adenosyl-L-methionine</keyword>
<dbReference type="Gene3D" id="1.10.150.170">
    <property type="entry name" value="Putative methyltransferase TM0872, insert domain"/>
    <property type="match status" value="1"/>
</dbReference>
<evidence type="ECO:0000256" key="5">
    <source>
        <dbReference type="SAM" id="MobiDB-lite"/>
    </source>
</evidence>
<evidence type="ECO:0008006" key="7">
    <source>
        <dbReference type="Google" id="ProtNLM"/>
    </source>
</evidence>
<dbReference type="EMBL" id="UINC01001299">
    <property type="protein sequence ID" value="SUZ77003.1"/>
    <property type="molecule type" value="Genomic_DNA"/>
</dbReference>
<keyword evidence="2" id="KW-0489">Methyltransferase</keyword>
<dbReference type="Gene3D" id="3.40.50.150">
    <property type="entry name" value="Vaccinia Virus protein VP39"/>
    <property type="match status" value="1"/>
</dbReference>
<accession>A0A381QH65</accession>
<dbReference type="InterPro" id="IPR002903">
    <property type="entry name" value="RsmH"/>
</dbReference>
<name>A0A381QH65_9ZZZZ</name>
<keyword evidence="3" id="KW-0808">Transferase</keyword>
<feature type="region of interest" description="Disordered" evidence="5">
    <location>
        <begin position="261"/>
        <end position="283"/>
    </location>
</feature>
<evidence type="ECO:0000313" key="6">
    <source>
        <dbReference type="EMBL" id="SUZ77003.1"/>
    </source>
</evidence>
<evidence type="ECO:0000256" key="2">
    <source>
        <dbReference type="ARBA" id="ARBA00022603"/>
    </source>
</evidence>
<sequence length="283" mass="32076">MPEEVISFLDIQKNGIYVDGTCGLGGHSKLILNELSSDGFLISIDLDQNAIELCKNTIDEKNSRFHIEKNSYSNLPNILENLGINKVNGILLDLGLSSMQLGSNDRGFSFTKDSYLDMRFDQSNPIKAADLINKSNEAELADMIYHYGEERRSRAIAKKLIQAVPITNVQDLVIAIKRSTPPQNRNRTMARVFQAFRIAVNKELEKLSEFLSKYADYLEKGGKIIIISFHSLEDRLVKRNFRYYSEKGYLKILTKKPVVASDTERNSNSRSRSAKLRCAEKIS</sequence>
<dbReference type="PANTHER" id="PTHR11265:SF0">
    <property type="entry name" value="12S RRNA N4-METHYLCYTIDINE METHYLTRANSFERASE"/>
    <property type="match status" value="1"/>
</dbReference>
<dbReference type="GO" id="GO:0071424">
    <property type="term" value="F:rRNA (cytosine-N4-)-methyltransferase activity"/>
    <property type="evidence" value="ECO:0007669"/>
    <property type="project" value="TreeGrafter"/>
</dbReference>
<dbReference type="InterPro" id="IPR029063">
    <property type="entry name" value="SAM-dependent_MTases_sf"/>
</dbReference>
<dbReference type="SUPFAM" id="SSF81799">
    <property type="entry name" value="Putative methyltransferase TM0872, insert domain"/>
    <property type="match status" value="1"/>
</dbReference>
<proteinExistence type="inferred from homology"/>
<dbReference type="Pfam" id="PF01795">
    <property type="entry name" value="Methyltransf_5"/>
    <property type="match status" value="1"/>
</dbReference>
<dbReference type="PANTHER" id="PTHR11265">
    <property type="entry name" value="S-ADENOSYL-METHYLTRANSFERASE MRAW"/>
    <property type="match status" value="1"/>
</dbReference>
<dbReference type="NCBIfam" id="TIGR00006">
    <property type="entry name" value="16S rRNA (cytosine(1402)-N(4))-methyltransferase RsmH"/>
    <property type="match status" value="1"/>
</dbReference>
<evidence type="ECO:0000256" key="3">
    <source>
        <dbReference type="ARBA" id="ARBA00022679"/>
    </source>
</evidence>
<dbReference type="AlphaFoldDB" id="A0A381QH65"/>
<comment type="similarity">
    <text evidence="1">Belongs to the methyltransferase superfamily. RsmH family.</text>
</comment>
<dbReference type="SUPFAM" id="SSF53335">
    <property type="entry name" value="S-adenosyl-L-methionine-dependent methyltransferases"/>
    <property type="match status" value="1"/>
</dbReference>
<dbReference type="InterPro" id="IPR023397">
    <property type="entry name" value="SAM-dep_MeTrfase_MraW_recog"/>
</dbReference>
<organism evidence="6">
    <name type="scientific">marine metagenome</name>
    <dbReference type="NCBI Taxonomy" id="408172"/>
    <lineage>
        <taxon>unclassified sequences</taxon>
        <taxon>metagenomes</taxon>
        <taxon>ecological metagenomes</taxon>
    </lineage>
</organism>
<dbReference type="PIRSF" id="PIRSF004486">
    <property type="entry name" value="MraW"/>
    <property type="match status" value="1"/>
</dbReference>
<evidence type="ECO:0000256" key="4">
    <source>
        <dbReference type="ARBA" id="ARBA00022691"/>
    </source>
</evidence>
<protein>
    <recommendedName>
        <fullName evidence="7">16S rRNA (Cytosine(1402)-N(4))-methyltransferase</fullName>
    </recommendedName>
</protein>